<dbReference type="InterPro" id="IPR003439">
    <property type="entry name" value="ABC_transporter-like_ATP-bd"/>
</dbReference>
<dbReference type="AlphaFoldDB" id="A0A9X3N1L5"/>
<evidence type="ECO:0000313" key="4">
    <source>
        <dbReference type="EMBL" id="MDA0166705.1"/>
    </source>
</evidence>
<proteinExistence type="predicted"/>
<dbReference type="Proteomes" id="UP001149140">
    <property type="component" value="Unassembled WGS sequence"/>
</dbReference>
<evidence type="ECO:0000313" key="5">
    <source>
        <dbReference type="Proteomes" id="UP001149140"/>
    </source>
</evidence>
<evidence type="ECO:0000256" key="1">
    <source>
        <dbReference type="ARBA" id="ARBA00022741"/>
    </source>
</evidence>
<dbReference type="Gene3D" id="3.40.50.300">
    <property type="entry name" value="P-loop containing nucleotide triphosphate hydrolases"/>
    <property type="match status" value="1"/>
</dbReference>
<dbReference type="GO" id="GO:0016887">
    <property type="term" value="F:ATP hydrolysis activity"/>
    <property type="evidence" value="ECO:0007669"/>
    <property type="project" value="InterPro"/>
</dbReference>
<feature type="domain" description="ABC transporter" evidence="3">
    <location>
        <begin position="1"/>
        <end position="231"/>
    </location>
</feature>
<keyword evidence="5" id="KW-1185">Reference proteome</keyword>
<accession>A0A9X3N1L5</accession>
<dbReference type="SUPFAM" id="SSF52540">
    <property type="entry name" value="P-loop containing nucleoside triphosphate hydrolases"/>
    <property type="match status" value="1"/>
</dbReference>
<dbReference type="RefSeq" id="WP_270045962.1">
    <property type="nucleotide sequence ID" value="NZ_JAPDOD010000073.1"/>
</dbReference>
<evidence type="ECO:0000256" key="2">
    <source>
        <dbReference type="ARBA" id="ARBA00022840"/>
    </source>
</evidence>
<evidence type="ECO:0000259" key="3">
    <source>
        <dbReference type="PROSITE" id="PS50893"/>
    </source>
</evidence>
<comment type="caution">
    <text evidence="4">The sequence shown here is derived from an EMBL/GenBank/DDBJ whole genome shotgun (WGS) entry which is preliminary data.</text>
</comment>
<dbReference type="EMBL" id="JAPDOD010000073">
    <property type="protein sequence ID" value="MDA0166705.1"/>
    <property type="molecule type" value="Genomic_DNA"/>
</dbReference>
<sequence>MADSLVVRFDALTAVDDVSLEIECGEVFGLLGPNGAGKTTTLRVLTTLLKPASGSALVAGFDVGSDALSVRASIGYVPQALSADGGLTAAENLDFYARVTGVPRAERTARIAAAVEAMELEPMLDRLARTFSGGMLRRLEIATALLNRPEVLFLDEPTVGLDPTARELVWERVHALRAEAGTTVVVTTHLMEEAERHCDRLAIMDAGRIVDLGTPSELLSRHGERSLEAVFRAVTGRVISDEGRISDVRSQRRVARRLG</sequence>
<reference evidence="4" key="1">
    <citation type="submission" date="2022-10" db="EMBL/GenBank/DDBJ databases">
        <title>The WGS of Solirubrobacter ginsenosidimutans DSM 21036.</title>
        <authorList>
            <person name="Jiang Z."/>
        </authorList>
    </citation>
    <scope>NUCLEOTIDE SEQUENCE</scope>
    <source>
        <strain evidence="4">DSM 21036</strain>
    </source>
</reference>
<protein>
    <submittedName>
        <fullName evidence="4">ATP-binding cassette domain-containing protein</fullName>
    </submittedName>
</protein>
<name>A0A9X3N1L5_9ACTN</name>
<dbReference type="InterPro" id="IPR003593">
    <property type="entry name" value="AAA+_ATPase"/>
</dbReference>
<dbReference type="PANTHER" id="PTHR43582">
    <property type="entry name" value="LINEARMYCIN RESISTANCE ATP-BINDING PROTEIN LNRL"/>
    <property type="match status" value="1"/>
</dbReference>
<dbReference type="Pfam" id="PF00005">
    <property type="entry name" value="ABC_tran"/>
    <property type="match status" value="1"/>
</dbReference>
<dbReference type="PROSITE" id="PS00211">
    <property type="entry name" value="ABC_TRANSPORTER_1"/>
    <property type="match status" value="1"/>
</dbReference>
<dbReference type="InterPro" id="IPR017871">
    <property type="entry name" value="ABC_transporter-like_CS"/>
</dbReference>
<dbReference type="GO" id="GO:0005524">
    <property type="term" value="F:ATP binding"/>
    <property type="evidence" value="ECO:0007669"/>
    <property type="project" value="UniProtKB-KW"/>
</dbReference>
<dbReference type="PANTHER" id="PTHR43582:SF2">
    <property type="entry name" value="LINEARMYCIN RESISTANCE ATP-BINDING PROTEIN LNRL"/>
    <property type="match status" value="1"/>
</dbReference>
<keyword evidence="1" id="KW-0547">Nucleotide-binding</keyword>
<dbReference type="SMART" id="SM00382">
    <property type="entry name" value="AAA"/>
    <property type="match status" value="1"/>
</dbReference>
<gene>
    <name evidence="4" type="ORF">OM076_40965</name>
</gene>
<dbReference type="InterPro" id="IPR027417">
    <property type="entry name" value="P-loop_NTPase"/>
</dbReference>
<dbReference type="PROSITE" id="PS50893">
    <property type="entry name" value="ABC_TRANSPORTER_2"/>
    <property type="match status" value="1"/>
</dbReference>
<keyword evidence="2 4" id="KW-0067">ATP-binding</keyword>
<organism evidence="4 5">
    <name type="scientific">Solirubrobacter ginsenosidimutans</name>
    <dbReference type="NCBI Taxonomy" id="490573"/>
    <lineage>
        <taxon>Bacteria</taxon>
        <taxon>Bacillati</taxon>
        <taxon>Actinomycetota</taxon>
        <taxon>Thermoleophilia</taxon>
        <taxon>Solirubrobacterales</taxon>
        <taxon>Solirubrobacteraceae</taxon>
        <taxon>Solirubrobacter</taxon>
    </lineage>
</organism>